<organism evidence="2 3">
    <name type="scientific">Prorocentrum cordatum</name>
    <dbReference type="NCBI Taxonomy" id="2364126"/>
    <lineage>
        <taxon>Eukaryota</taxon>
        <taxon>Sar</taxon>
        <taxon>Alveolata</taxon>
        <taxon>Dinophyceae</taxon>
        <taxon>Prorocentrales</taxon>
        <taxon>Prorocentraceae</taxon>
        <taxon>Prorocentrum</taxon>
    </lineage>
</organism>
<dbReference type="EMBL" id="CAUYUJ010014948">
    <property type="protein sequence ID" value="CAK0847974.1"/>
    <property type="molecule type" value="Genomic_DNA"/>
</dbReference>
<evidence type="ECO:0000256" key="1">
    <source>
        <dbReference type="SAM" id="Phobius"/>
    </source>
</evidence>
<feature type="transmembrane region" description="Helical" evidence="1">
    <location>
        <begin position="274"/>
        <end position="294"/>
    </location>
</feature>
<sequence>MRFGSPAFLVAKFFPSTVASPPPDGAPARLSIVGPLPVPWPWLRSSHDAPRARARRSSLANTLAMMPDEVDSAGPLELLVHANLLVGLAWALLTGRSAYEGWAACGPAVRSLTTVVLAFASLARLNREYRNVRRSACTALSLQLWDALLVRIGIERLPDVWGAGDRVLLLLLRGTTYIVEAAGIAMPILLWLGSVHVGLGLMWAHCVVLTLITAFDLPCLVVACMPFWVPPRHALALRWVTLTPLARCCSITLTLLLAPFSPPGASRMDHRHRIAALLWLIAACPLQYTATAGLSELGDPQCCCDLAQQEDGTIVQQEGARGLCSLFSPSFTSASSAYHEQHGCHQADRRKELMPQHEPHGSPKRLGRSEGFESSVFLLPLSCDCSSLLPLAPSFGIRATLDVSAGWQVARATVGLALLNGMCPYLGLRTQATWTMFSNLCVEGGVTNHWIVPASWQIFGYTNECVTVTSTDVPALQVYHVVVKPACRLRALGDFAERNGLRSGVHACAAAFAEAESEDYDIILPYTLPFVQLRRAIAMQAMSYMQDFYVEYEHCGAPHRFEVQRGQLQPGSDARLARPLPGLLHKLIAFRSSPTAEPGGGPAGACCAL</sequence>
<evidence type="ECO:0008006" key="4">
    <source>
        <dbReference type="Google" id="ProtNLM"/>
    </source>
</evidence>
<keyword evidence="1" id="KW-0472">Membrane</keyword>
<comment type="caution">
    <text evidence="2">The sequence shown here is derived from an EMBL/GenBank/DDBJ whole genome shotgun (WGS) entry which is preliminary data.</text>
</comment>
<keyword evidence="1" id="KW-1133">Transmembrane helix</keyword>
<dbReference type="Proteomes" id="UP001189429">
    <property type="component" value="Unassembled WGS sequence"/>
</dbReference>
<feature type="transmembrane region" description="Helical" evidence="1">
    <location>
        <begin position="206"/>
        <end position="229"/>
    </location>
</feature>
<keyword evidence="1" id="KW-0812">Transmembrane</keyword>
<protein>
    <recommendedName>
        <fullName evidence="4">Mannosyltransferase</fullName>
    </recommendedName>
</protein>
<evidence type="ECO:0000313" key="2">
    <source>
        <dbReference type="EMBL" id="CAK0847974.1"/>
    </source>
</evidence>
<reference evidence="2" key="1">
    <citation type="submission" date="2023-10" db="EMBL/GenBank/DDBJ databases">
        <authorList>
            <person name="Chen Y."/>
            <person name="Shah S."/>
            <person name="Dougan E. K."/>
            <person name="Thang M."/>
            <person name="Chan C."/>
        </authorList>
    </citation>
    <scope>NUCLEOTIDE SEQUENCE [LARGE SCALE GENOMIC DNA]</scope>
</reference>
<evidence type="ECO:0000313" key="3">
    <source>
        <dbReference type="Proteomes" id="UP001189429"/>
    </source>
</evidence>
<keyword evidence="3" id="KW-1185">Reference proteome</keyword>
<name>A0ABN9TPJ8_9DINO</name>
<gene>
    <name evidence="2" type="ORF">PCOR1329_LOCUS41043</name>
</gene>
<proteinExistence type="predicted"/>
<feature type="transmembrane region" description="Helical" evidence="1">
    <location>
        <begin position="174"/>
        <end position="194"/>
    </location>
</feature>
<accession>A0ABN9TPJ8</accession>
<feature type="transmembrane region" description="Helical" evidence="1">
    <location>
        <begin position="241"/>
        <end position="262"/>
    </location>
</feature>